<feature type="domain" description="Carrier" evidence="4">
    <location>
        <begin position="2553"/>
        <end position="2628"/>
    </location>
</feature>
<protein>
    <submittedName>
        <fullName evidence="5">Amino acid adenylation domain-containing protein</fullName>
    </submittedName>
</protein>
<dbReference type="Pfam" id="PF00501">
    <property type="entry name" value="AMP-binding"/>
    <property type="match status" value="3"/>
</dbReference>
<sequence length="3961" mass="444101">MLMLLNELNKNNVSVWTSENKLKLAFTGETPPVQLIDKVKEKRENIVDFLNERSIFSEEDFQRLIFNKNHSNFDEFSKHAKNKIEVIFPATSLQQGFVYHHLAQPQDDAYRIQLLLDYHAHLDLTAYQQAWALASLRFPILRTAFDWEGEILQIVTEGASIGPTNFTLKDISPLPTEERDGAIEAIQQHDRTQPFDLSQPGLIRLTLIQQHEQLVTVLITQHHCISDGWSNPILLQTVHEYYNTLVQGRVPQITVETAYLATQQYHLDHKAASEAYWAEHKTQFQGANDLSALLSDDVDLAQLKAVKKPASQMLTVQGNAYEQLKSMCREQGITLNVVLQFAWHKLLHSYSGDERTIVGTTVSGRDVPVEGVESSVGLYINTLPLQVQWKHNSPVAAVLQEIQHDIAALNSHSAVSLASLQPDGERLFHSLLVFENYPAPVTNENGEGIENKLTFRQAIEKVDYPVLLMAYEHDNKLIMKLSYGEDWLAGGQAQRLLRQLERILHTVTRDPHQPHPSVTFLSDEERHTLLHSWNQTDVPYPQNQTLQQQFEVQAAATPDHVALVFEGEILTYRQLNERANQLAVVLRKRYQQQHNKPIPADTSIALYLDRSLEMVISMLAVLKAGGAYVPISPEYPQERTRFILADTQAPFVITQQRHLKTLGEYTQALAAQPALIAADDRTATHGRSVENLVPVNDPTHLAYIIYTSGTTGQPKGVMVEHASVTNLTEFIARTHLLSPQVNVLFFSNYVFDASVFELFPALMTGATTFIAPASVTTDSEQLLAFINANQITKAFIPTALMNHFSAELFRSTLQVIHTGGEALNALPVPPDIRLFNQYGPTETTVCATQNRLLQDGERGIGKGIDNTRLYVLDDQGSLSPLGAPGELYIGGTGLARGYLNRPELTTERFVINPFVTDEDKAQGYTRLYKTGDLVRWRPDGNLEYLGRNDFQVKIRGYRIELGEIESALITHPKVKQAVVIDHEHKGNRALAAYLVTDEILSDEILIELLSARLPEYMVPASFTRIESIPLTLNGKLDRRALPTPVKVNQDNYVTPRNELETQLCAIWQDVLGLAQVGIEDNFFRIGGDSIVSIRLVSKLRQAGFTLQVKSIIEAPTVARLAQLLAQTSTTVSTIAEQGRLSGEFGLLPIQQDFFSRNLPSPHHWNQAFMIQLSGAIRHADIEQALIKLTERHDMLRAYFVDTGAGYRQCYQAENPSWLAALQHGDVSRLSETELHQQLTQWQSRFDYCHGPLWQAAHLTGYADGSARLFFAFHHLIIDAVSWQIIAEDMRLLLQGAALPPKTSSYRQWVDAVHQYAAQHQQEVPYWQHVMAGTAVYSTSGEISQHLLEISAELTDILLHEANAGYHTEINDLLLSTLTLALQASFSRSVNHIILEGHGRENIDNTLDISETVGWFTSVYPVRLEMQADIAETIIHTKEMLRAIPNKGIGYGALHQAGYLTGNLSAINFNYLGQLGGEAGQLRHQNGSLTLVDCGAVIASDNRSPLLLDINSAVQAGKLLFSVRSRLSPSQTEKFITAFEQALNSVIIASQKKVRLGGMKTPSDYGMKEIPIERLIHFQQMYQVEALYPATSLQQGFIYHHLSQPQDDAYRVQLLLDYHAHLDLAAYQQAWTLASLRFPILRTAFDWEGEILQIVTEGASIGPTNFTLKDISPLPAEKWDGAIETIQQHDRTQPFDLSQPGLIRLTVIPQHEQLVTVLITQHHCIADGWSGPILLQTVHEYYNALVHGQTPEVVVETAYLATQQYHLDHKAASEAYWSERKTQFQGTNDLSALLSDDVDLAQLKAVEKPAAQMLTVQGNAYEQLKSMCREQGITLNVVLQFAWHKLLHSYSGDERTIVGTTVSGRDVPVEGVESSVGLYINTLPLQVQWKHNSTVATVLQEIQHDIAGLNSHSAVSLASLQPDGERLFHSLLVFENYPAPVANENGEGIENKLTFRQTIEKVDYPVLLMAYEQGNKLIIKLNYGEDWLAGEQAQRLLRQLERILHAVTRDPHQPHPSVTFLSDEEHHTLLHSWNQTDVPYPQNQTLQQQFEIQAKTTPDHVALVFEAETLTYRQLNERANQLAVVIREHYQQQHNKPMPADTPIALYLDRSLEMVISMLAVLKAGGAYVPVSPAYPPERTRFILADTQPPCVVTQRRYLKTLGEYTQTLANQPTLIAADDRNTTHGQPSENLTPVNSAADLAYIIYTSGTTGQPKGVMVEHTSVMNLTQFIAKTHLLSPQVNALFFSNYVFDASVFELFPSLMTGATTFIAPANVTRDSEQLLAFINANQITKAFIPTALMNHFSAELFGSALQIIHTGGEVLNALPVPPDIRLFNQYGPTETTVCATQNQLMQNGERGIGKGIDNTRLYVLNDQGNLSPIGAPGELYIGGAGVARGYLNRPELTAERFVENPFATDEDKAQGYTRLYKTGDLVCWRPDGNLEYLGRNDFQVKIRGYRIELGEIESALSAHPQVKQAVVMNREHEVNKALAAYLVTDGPLSDETLIGYLSTRLPEYMIPVSFTQIDSIPLTLNGKVDYRALPEPVWENREGYVAPRDERETQLCTIWQEVLGRARVGIEDNFFRIGGDSIIAIKLTATIRRTLAMEVSLTQLFELKTIAGLAAQMGQQACTVIPHFELTHYPLSFAQERMLFIERFEQGTYAYHIPSLVQLNDGACLPLLETAINRVVERHPVMNTVYRSDDEGHEYQHLLEGNLLLRSQSCENIDALLQAVRAELTTPFDLTAEPSLRLCHYQLETPLTETQVAEKHYLLIMWHHIAIDGWSIDIFMNELAEIYHSLLENRNSQLPVLDITYGDYAKWQREYLQGEVHKRQLAYWQQTLAGYEPLTLPTDRPRPTQVDYRGRNFDFTLDGKLSEQLRTLAKTQETTLYSVLLSGFYVTLAKLSGQDDIILGTPTDNRHHAQTQPLIGMFVNSLILRAQIEQTDSVEKLIQQTHKVIAQAKSHQDIPFEQLVDALEIERDASRHPIFQVMFGLQSFGENLPNGTDLPFSPVKLDEPLHTPAKFDLSLFMSDSQTCLITGGINYAVSLFDEATITRITDSYQRVLTAFVTDQKQSLAGLDVLSAQERHTLLHSWNQTDTPYPQNRTLQQQFEAQVEATPDNEALIFEGKTLTYRQLNEQANQLAVVIREHYQQQHNKPMPADTPIALYLDRSLEMVISILAVLKAGGAYVPMSPEYPPERIRFILADTQSPCVVTQLRHLAALEEYTYKLMEQPALIASDDQTVTLDRPVENPVPINGATDLAYIIYTSGTTGQPKGVELTHKSIVNRLCWMQSQYPFNATDKVLQKTPYTFDVSVWELLLANWVGASIVIASPEIHKQPEALHQLMLKTGVTLLHFIPSMLGAFCQTLQATKQQLSDKIRHVFCSGEALTSSQVSAFASINPGSSALINLYGPTEAAIEVTYVDTAEEFTSNVPIGRAIHNTRLYVRDSHGNLSPIGAPGELYIGGVGLARGYWNRPELTAENFVVNPFATTEDIALGYTRLYKTGDLVRWRPDGNLEYLGRNDFQVKIRGYRIELGEIETALALHPQIKQAVVIDREHEGNKALVAYLITDGELSNEALIGHLFTRLPEYMVPASFTRIESVPLTLNGKLDRRALPAPVWDNRDHYVAPRNELETQLCTIWQKVLGLAQVGIEDNFFRIGGNSLMAIKLTAAIHREMEMDIPLHILFSHKSISLLSAWLEADCSKCNLLNVLTPESTATNKLFMIHAASCGSEVYAALANALSDVYNCIGIDNYNLITNNPVGSLQKISQIYLEFILSETSIDKPIRILGWSLGGQLAMEVAYQLEQVGAKDIKLFLLDTVINTKQIKEIRNKIDMSYAFKEITMKLQNMGASNRYIDKVLSAMPFEHEMVNCDLSGKLSHTNITLFKAGKMNPDYKGVAGLEINQLVVKLPDNNISKWVTNPLVIKWINDRSHSDVIESISTISTEIISELSIEGYINIS</sequence>
<reference evidence="5 6" key="1">
    <citation type="submission" date="2020-08" db="EMBL/GenBank/DDBJ databases">
        <title>Description of Xenorhabdus lircayensis sp. nov., the symbiotic bacterium associated with the entomopathogenic nematode Steirnernema unicornum.</title>
        <authorList>
            <person name="Castaneda-Alvarez C."/>
            <person name="Prodan S."/>
            <person name="Zamorano A."/>
            <person name="San-Blas E."/>
            <person name="Aballay E."/>
        </authorList>
    </citation>
    <scope>NUCLEOTIDE SEQUENCE [LARGE SCALE GENOMIC DNA]</scope>
    <source>
        <strain evidence="5 6">VLS</strain>
    </source>
</reference>
<accession>A0ABS0U711</accession>
<dbReference type="InterPro" id="IPR020806">
    <property type="entry name" value="PKS_PP-bd"/>
</dbReference>
<dbReference type="InterPro" id="IPR029058">
    <property type="entry name" value="AB_hydrolase_fold"/>
</dbReference>
<name>A0ABS0U711_9GAMM</name>
<evidence type="ECO:0000256" key="1">
    <source>
        <dbReference type="ARBA" id="ARBA00001957"/>
    </source>
</evidence>
<dbReference type="InterPro" id="IPR045851">
    <property type="entry name" value="AMP-bd_C_sf"/>
</dbReference>
<dbReference type="SUPFAM" id="SSF53474">
    <property type="entry name" value="alpha/beta-Hydrolases"/>
    <property type="match status" value="1"/>
</dbReference>
<dbReference type="Gene3D" id="3.30.300.30">
    <property type="match status" value="3"/>
</dbReference>
<dbReference type="InterPro" id="IPR025110">
    <property type="entry name" value="AMP-bd_C"/>
</dbReference>
<feature type="domain" description="Carrier" evidence="4">
    <location>
        <begin position="1054"/>
        <end position="1128"/>
    </location>
</feature>
<dbReference type="InterPro" id="IPR010071">
    <property type="entry name" value="AA_adenyl_dom"/>
</dbReference>
<dbReference type="NCBIfam" id="NF003417">
    <property type="entry name" value="PRK04813.1"/>
    <property type="match status" value="3"/>
</dbReference>
<dbReference type="SUPFAM" id="SSF52777">
    <property type="entry name" value="CoA-dependent acyltransferases"/>
    <property type="match status" value="8"/>
</dbReference>
<evidence type="ECO:0000256" key="2">
    <source>
        <dbReference type="ARBA" id="ARBA00022450"/>
    </source>
</evidence>
<keyword evidence="6" id="KW-1185">Reference proteome</keyword>
<evidence type="ECO:0000259" key="4">
    <source>
        <dbReference type="PROSITE" id="PS50075"/>
    </source>
</evidence>
<comment type="caution">
    <text evidence="5">The sequence shown here is derived from an EMBL/GenBank/DDBJ whole genome shotgun (WGS) entry which is preliminary data.</text>
</comment>
<dbReference type="PROSITE" id="PS00455">
    <property type="entry name" value="AMP_BINDING"/>
    <property type="match status" value="3"/>
</dbReference>
<dbReference type="Pfam" id="PF00975">
    <property type="entry name" value="Thioesterase"/>
    <property type="match status" value="1"/>
</dbReference>
<dbReference type="Gene3D" id="3.30.559.10">
    <property type="entry name" value="Chloramphenicol acetyltransferase-like domain"/>
    <property type="match status" value="4"/>
</dbReference>
<dbReference type="Gene3D" id="3.40.50.1820">
    <property type="entry name" value="alpha/beta hydrolase"/>
    <property type="match status" value="1"/>
</dbReference>
<dbReference type="Pfam" id="PF00550">
    <property type="entry name" value="PP-binding"/>
    <property type="match status" value="3"/>
</dbReference>
<dbReference type="Proteomes" id="UP000696184">
    <property type="component" value="Unassembled WGS sequence"/>
</dbReference>
<dbReference type="NCBIfam" id="TIGR01733">
    <property type="entry name" value="AA-adenyl-dom"/>
    <property type="match status" value="3"/>
</dbReference>
<dbReference type="Gene3D" id="2.30.38.10">
    <property type="entry name" value="Luciferase, Domain 3"/>
    <property type="match status" value="3"/>
</dbReference>
<dbReference type="InterPro" id="IPR006162">
    <property type="entry name" value="Ppantetheine_attach_site"/>
</dbReference>
<dbReference type="SMART" id="SM00823">
    <property type="entry name" value="PKS_PP"/>
    <property type="match status" value="3"/>
</dbReference>
<dbReference type="InterPro" id="IPR009081">
    <property type="entry name" value="PP-bd_ACP"/>
</dbReference>
<dbReference type="PANTHER" id="PTHR45527:SF1">
    <property type="entry name" value="FATTY ACID SYNTHASE"/>
    <property type="match status" value="1"/>
</dbReference>
<dbReference type="Gene3D" id="3.40.50.980">
    <property type="match status" value="6"/>
</dbReference>
<proteinExistence type="predicted"/>
<dbReference type="InterPro" id="IPR023213">
    <property type="entry name" value="CAT-like_dom_sf"/>
</dbReference>
<keyword evidence="3" id="KW-0597">Phosphoprotein</keyword>
<dbReference type="SUPFAM" id="SSF56801">
    <property type="entry name" value="Acetyl-CoA synthetase-like"/>
    <property type="match status" value="3"/>
</dbReference>
<dbReference type="InterPro" id="IPR036736">
    <property type="entry name" value="ACP-like_sf"/>
</dbReference>
<dbReference type="Pfam" id="PF13193">
    <property type="entry name" value="AMP-binding_C"/>
    <property type="match status" value="3"/>
</dbReference>
<evidence type="ECO:0000256" key="3">
    <source>
        <dbReference type="ARBA" id="ARBA00022553"/>
    </source>
</evidence>
<dbReference type="InterPro" id="IPR020845">
    <property type="entry name" value="AMP-binding_CS"/>
</dbReference>
<feature type="domain" description="Carrier" evidence="4">
    <location>
        <begin position="3628"/>
        <end position="3703"/>
    </location>
</feature>
<evidence type="ECO:0000313" key="5">
    <source>
        <dbReference type="EMBL" id="MBI6549673.1"/>
    </source>
</evidence>
<keyword evidence="2" id="KW-0596">Phosphopantetheine</keyword>
<dbReference type="SUPFAM" id="SSF47336">
    <property type="entry name" value="ACP-like"/>
    <property type="match status" value="3"/>
</dbReference>
<dbReference type="PANTHER" id="PTHR45527">
    <property type="entry name" value="NONRIBOSOMAL PEPTIDE SYNTHETASE"/>
    <property type="match status" value="1"/>
</dbReference>
<dbReference type="Gene3D" id="1.10.1200.10">
    <property type="entry name" value="ACP-like"/>
    <property type="match status" value="2"/>
</dbReference>
<dbReference type="CDD" id="cd19531">
    <property type="entry name" value="LCL_NRPS-like"/>
    <property type="match status" value="1"/>
</dbReference>
<dbReference type="CDD" id="cd05930">
    <property type="entry name" value="A_NRPS"/>
    <property type="match status" value="3"/>
</dbReference>
<dbReference type="InterPro" id="IPR001242">
    <property type="entry name" value="Condensation_dom"/>
</dbReference>
<dbReference type="Gene3D" id="3.30.559.30">
    <property type="entry name" value="Nonribosomal peptide synthetase, condensation domain"/>
    <property type="match status" value="4"/>
</dbReference>
<dbReference type="Pfam" id="PF00668">
    <property type="entry name" value="Condensation"/>
    <property type="match status" value="4"/>
</dbReference>
<dbReference type="PROSITE" id="PS00012">
    <property type="entry name" value="PHOSPHOPANTETHEINE"/>
    <property type="match status" value="3"/>
</dbReference>
<dbReference type="InterPro" id="IPR000873">
    <property type="entry name" value="AMP-dep_synth/lig_dom"/>
</dbReference>
<evidence type="ECO:0000313" key="6">
    <source>
        <dbReference type="Proteomes" id="UP000696184"/>
    </source>
</evidence>
<comment type="cofactor">
    <cofactor evidence="1">
        <name>pantetheine 4'-phosphate</name>
        <dbReference type="ChEBI" id="CHEBI:47942"/>
    </cofactor>
</comment>
<dbReference type="EMBL" id="JACOII010000044">
    <property type="protein sequence ID" value="MBI6549673.1"/>
    <property type="molecule type" value="Genomic_DNA"/>
</dbReference>
<dbReference type="PROSITE" id="PS50075">
    <property type="entry name" value="CARRIER"/>
    <property type="match status" value="3"/>
</dbReference>
<gene>
    <name evidence="5" type="ORF">H8A87_13335</name>
</gene>
<dbReference type="RefSeq" id="WP_198690436.1">
    <property type="nucleotide sequence ID" value="NZ_JACOII010000044.1"/>
</dbReference>
<dbReference type="InterPro" id="IPR001031">
    <property type="entry name" value="Thioesterase"/>
</dbReference>
<organism evidence="5 6">
    <name type="scientific">Xenorhabdus lircayensis</name>
    <dbReference type="NCBI Taxonomy" id="2763499"/>
    <lineage>
        <taxon>Bacteria</taxon>
        <taxon>Pseudomonadati</taxon>
        <taxon>Pseudomonadota</taxon>
        <taxon>Gammaproteobacteria</taxon>
        <taxon>Enterobacterales</taxon>
        <taxon>Morganellaceae</taxon>
        <taxon>Xenorhabdus</taxon>
    </lineage>
</organism>